<proteinExistence type="predicted"/>
<evidence type="ECO:0000313" key="2">
    <source>
        <dbReference type="Proteomes" id="UP000245626"/>
    </source>
</evidence>
<reference evidence="1 2" key="1">
    <citation type="journal article" date="2018" name="Mol. Biol. Evol.">
        <title>Broad Genomic Sampling Reveals a Smut Pathogenic Ancestry of the Fungal Clade Ustilaginomycotina.</title>
        <authorList>
            <person name="Kijpornyongpan T."/>
            <person name="Mondo S.J."/>
            <person name="Barry K."/>
            <person name="Sandor L."/>
            <person name="Lee J."/>
            <person name="Lipzen A."/>
            <person name="Pangilinan J."/>
            <person name="LaButti K."/>
            <person name="Hainaut M."/>
            <person name="Henrissat B."/>
            <person name="Grigoriev I.V."/>
            <person name="Spatafora J.W."/>
            <person name="Aime M.C."/>
        </authorList>
    </citation>
    <scope>NUCLEOTIDE SEQUENCE [LARGE SCALE GENOMIC DNA]</scope>
    <source>
        <strain evidence="1 2">SA 807</strain>
    </source>
</reference>
<protein>
    <submittedName>
        <fullName evidence="1">DUF1620-domain-containing protein</fullName>
    </submittedName>
</protein>
<keyword evidence="2" id="KW-1185">Reference proteome</keyword>
<name>A0ACD0NPG2_9BASI</name>
<sequence>MVVTKRMASLPCLLILFLALLLSKTSNALTQQDAGQIDWHVPRIGVPIISSKSATQYLTPRFHRLVRPNQDPSEKSQTAIFVATESNALGAINPRNGHLVWRHIYDDSDPLLSFHTSADVLLSISGAGGANVRLHHGLSGFIHWETLQHHPRDGLLPEAGFPGVDASFLSTDSVLGDVVTLANARTVRRLDARSGRELWRWEHSEGPSSRIAIRVLATSEKVHVVSLRKIAGSYALSVDTLSHSGEHLASSDLPSSVPGGPADVTILPWAPLSGAPAAANPGAWVAWVNKDGSARAAPLDPPTKKLAQPQVIYSKNPASNFTTILDVGLGDKGMFVAKRSDGLGQVLKLDSNAKLVPVWEFEEEAYDAVYHGTYDRKGNAYVNRIFFSRAQHLLNFHVFWADAKNGGEGQVTGSSFQWDHDLHGNVLAAPFEASQMSQFQLITRAVFVTSSGSVQLLQDNRHQWIIEEGLSQTSAVALIDLPERKLSSLEGGAATLERESFIDRLVRHVVSLQDLPEYLFNFAQRFVTGSYGAFEQAKSLSSSPSSSSSSSSATTTIVSQPGKGAVRKVTNDVPPPTSVAPRVASSNSTSSLYRDPFGFRKLIVATTKKGKIYAMDSSRKEAYIWEKSLVGYGQGEGELEPVTSVRQLSLVRPLGSHGLGPLLVAVADIKLDENVSATRVFELDPLTGEFVDGQQQTGTLLFVGSPKDAFLLPIEDHETKQQVVAAIDRNMRLHLHPDSPSVVRAFQAIRPSFYFTLEEGVEGRQQINGYAVKVSRGGGSAFEAFKVWQLPFAEGETIVSTLTQSLEHLASLGRVLGDRSTLYKYLNPHAQVVTTMTPASSAAGVYVIDRVTGSILYEARLEGVDVEQGIQATFVENWLVYTFAQRTAEEGLTTRMVSVELYEPAGRDQTWEWKGNFSSFSGDSTNPITRTAVEPTALSHTFILPYGVRALATTTTKFGISVKNVLVATDRETLFSIPRRVLDPRRPVGKPTKAEAEEFLPVYDAFIPPDPKWIVSHVFPLGKVDKVVTSPALLESTSTVLAYGLDYFFTRVSPSGQFDILQESFNKPQLLLTIAALSVGIIITRPMVRGRSLDARW</sequence>
<organism evidence="1 2">
    <name type="scientific">Violaceomyces palustris</name>
    <dbReference type="NCBI Taxonomy" id="1673888"/>
    <lineage>
        <taxon>Eukaryota</taxon>
        <taxon>Fungi</taxon>
        <taxon>Dikarya</taxon>
        <taxon>Basidiomycota</taxon>
        <taxon>Ustilaginomycotina</taxon>
        <taxon>Ustilaginomycetes</taxon>
        <taxon>Violaceomycetales</taxon>
        <taxon>Violaceomycetaceae</taxon>
        <taxon>Violaceomyces</taxon>
    </lineage>
</organism>
<evidence type="ECO:0000313" key="1">
    <source>
        <dbReference type="EMBL" id="PWN47696.1"/>
    </source>
</evidence>
<accession>A0ACD0NPG2</accession>
<gene>
    <name evidence="1" type="ORF">IE53DRAFT_381938</name>
</gene>
<dbReference type="Proteomes" id="UP000245626">
    <property type="component" value="Unassembled WGS sequence"/>
</dbReference>
<dbReference type="EMBL" id="KZ820364">
    <property type="protein sequence ID" value="PWN47696.1"/>
    <property type="molecule type" value="Genomic_DNA"/>
</dbReference>